<reference evidence="4 5" key="1">
    <citation type="journal article" date="2010" name="Int. J. Syst. Evol. Microbiol.">
        <title>Reclassification of Herbaspirillum putei as a later heterotypic synonym of Herbaspirillum huttiense, with the description of H. huttiense subsp. huttiense subsp. nov. and H. huttiense subsp. putei subsp. nov., comb. nov., and description of Herbaspirillum aquaticum sp. nov.</title>
        <authorList>
            <person name="Dobritsa A.P."/>
            <person name="Reddy M.C."/>
            <person name="Samadpour M."/>
        </authorList>
    </citation>
    <scope>NUCLEOTIDE SEQUENCE [LARGE SCALE GENOMIC DNA]</scope>
    <source>
        <strain evidence="4 5">IEH 4430</strain>
    </source>
</reference>
<dbReference type="Pfam" id="PF13439">
    <property type="entry name" value="Glyco_transf_4"/>
    <property type="match status" value="1"/>
</dbReference>
<dbReference type="PANTHER" id="PTHR46401:SF2">
    <property type="entry name" value="GLYCOSYLTRANSFERASE WBBK-RELATED"/>
    <property type="match status" value="1"/>
</dbReference>
<dbReference type="EMBL" id="NJGV01000006">
    <property type="protein sequence ID" value="OWY35389.1"/>
    <property type="molecule type" value="Genomic_DNA"/>
</dbReference>
<sequence length="391" mass="42240">MRIAMLTHSVNPRGGVVHALQLAESLQAMGQDVTLFAPDARGKGLFRPAACHFQPVPGPAQCGDVAGMVRQRIDDYLRCFAQRDMGRFDICHAQDSISANALATLAERGVIGGYVRTVHHLDQFDDARLHAWQERGYREADLVLCVSRTWQDILLREHGVRSALVSNGVDTLRYTAEPGPRDQALRHALGLTGAPLLLAVGGVEPRKNTLGILQAFVRLRRVYPQAQLVIAGGASVLDHAHYQQAFQAELEAAALPADAVRILGQVADADMPSLFRCADVLVFPSLREGFGLVVLEAMASGVPVVVSRIAPFTEYLDGDCCAWVDPTDPASVAAGIAHALDPAARPSLIAAGREVCARFAWQRSARRHAGLYADFISCPPLAASFQEEHHA</sequence>
<evidence type="ECO:0000259" key="2">
    <source>
        <dbReference type="Pfam" id="PF00534"/>
    </source>
</evidence>
<comment type="caution">
    <text evidence="4">The sequence shown here is derived from an EMBL/GenBank/DDBJ whole genome shotgun (WGS) entry which is preliminary data.</text>
</comment>
<dbReference type="Gene3D" id="3.40.50.2000">
    <property type="entry name" value="Glycogen Phosphorylase B"/>
    <property type="match status" value="2"/>
</dbReference>
<dbReference type="NCBIfam" id="TIGR04047">
    <property type="entry name" value="MSMEG_0565_glyc"/>
    <property type="match status" value="1"/>
</dbReference>
<dbReference type="SUPFAM" id="SSF53756">
    <property type="entry name" value="UDP-Glycosyltransferase/glycogen phosphorylase"/>
    <property type="match status" value="1"/>
</dbReference>
<organism evidence="4 5">
    <name type="scientific">Herbaspirillum aquaticum</name>
    <dbReference type="NCBI Taxonomy" id="568783"/>
    <lineage>
        <taxon>Bacteria</taxon>
        <taxon>Pseudomonadati</taxon>
        <taxon>Pseudomonadota</taxon>
        <taxon>Betaproteobacteria</taxon>
        <taxon>Burkholderiales</taxon>
        <taxon>Oxalobacteraceae</taxon>
        <taxon>Herbaspirillum</taxon>
    </lineage>
</organism>
<dbReference type="AlphaFoldDB" id="A0A225SWM6"/>
<gene>
    <name evidence="4" type="ORF">CEJ45_08750</name>
</gene>
<feature type="domain" description="Glycosyl transferase family 1" evidence="2">
    <location>
        <begin position="192"/>
        <end position="341"/>
    </location>
</feature>
<dbReference type="InterPro" id="IPR023986">
    <property type="entry name" value="GlycosylTfrase_MSMEG0565"/>
</dbReference>
<dbReference type="Proteomes" id="UP000214747">
    <property type="component" value="Unassembled WGS sequence"/>
</dbReference>
<dbReference type="InterPro" id="IPR028098">
    <property type="entry name" value="Glyco_trans_4-like_N"/>
</dbReference>
<dbReference type="Pfam" id="PF00534">
    <property type="entry name" value="Glycos_transf_1"/>
    <property type="match status" value="1"/>
</dbReference>
<evidence type="ECO:0000259" key="3">
    <source>
        <dbReference type="Pfam" id="PF13439"/>
    </source>
</evidence>
<accession>A0A225SWM6</accession>
<dbReference type="PANTHER" id="PTHR46401">
    <property type="entry name" value="GLYCOSYLTRANSFERASE WBBK-RELATED"/>
    <property type="match status" value="1"/>
</dbReference>
<feature type="domain" description="Glycosyltransferase subfamily 4-like N-terminal" evidence="3">
    <location>
        <begin position="13"/>
        <end position="171"/>
    </location>
</feature>
<keyword evidence="1 4" id="KW-0808">Transferase</keyword>
<dbReference type="InterPro" id="IPR001296">
    <property type="entry name" value="Glyco_trans_1"/>
</dbReference>
<dbReference type="CDD" id="cd03801">
    <property type="entry name" value="GT4_PimA-like"/>
    <property type="match status" value="1"/>
</dbReference>
<keyword evidence="5" id="KW-1185">Reference proteome</keyword>
<evidence type="ECO:0000313" key="4">
    <source>
        <dbReference type="EMBL" id="OWY35389.1"/>
    </source>
</evidence>
<evidence type="ECO:0000313" key="5">
    <source>
        <dbReference type="Proteomes" id="UP000214747"/>
    </source>
</evidence>
<protein>
    <submittedName>
        <fullName evidence="4">Glycosyl transferase family 1</fullName>
    </submittedName>
</protein>
<dbReference type="GO" id="GO:0016757">
    <property type="term" value="F:glycosyltransferase activity"/>
    <property type="evidence" value="ECO:0007669"/>
    <property type="project" value="InterPro"/>
</dbReference>
<evidence type="ECO:0000256" key="1">
    <source>
        <dbReference type="ARBA" id="ARBA00022679"/>
    </source>
</evidence>
<proteinExistence type="predicted"/>
<dbReference type="GO" id="GO:0009103">
    <property type="term" value="P:lipopolysaccharide biosynthetic process"/>
    <property type="evidence" value="ECO:0007669"/>
    <property type="project" value="TreeGrafter"/>
</dbReference>
<name>A0A225SWM6_9BURK</name>